<dbReference type="FunFam" id="3.40.50.1010:FF:000001">
    <property type="entry name" value="DNA polymerase I"/>
    <property type="match status" value="1"/>
</dbReference>
<reference evidence="19 20" key="1">
    <citation type="journal article" date="2016" name="Nat. Commun.">
        <title>Thousands of microbial genomes shed light on interconnected biogeochemical processes in an aquifer system.</title>
        <authorList>
            <person name="Anantharaman K."/>
            <person name="Brown C.T."/>
            <person name="Hug L.A."/>
            <person name="Sharon I."/>
            <person name="Castelle C.J."/>
            <person name="Probst A.J."/>
            <person name="Thomas B.C."/>
            <person name="Singh A."/>
            <person name="Wilkins M.J."/>
            <person name="Karaoz U."/>
            <person name="Brodie E.L."/>
            <person name="Williams K.H."/>
            <person name="Hubbard S.S."/>
            <person name="Banfield J.F."/>
        </authorList>
    </citation>
    <scope>NUCLEOTIDE SEQUENCE [LARGE SCALE GENOMIC DNA]</scope>
</reference>
<dbReference type="Pfam" id="PF02739">
    <property type="entry name" value="5_3_exonuc_N"/>
    <property type="match status" value="1"/>
</dbReference>
<evidence type="ECO:0000256" key="8">
    <source>
        <dbReference type="ARBA" id="ARBA00022763"/>
    </source>
</evidence>
<dbReference type="InterPro" id="IPR019760">
    <property type="entry name" value="DNA-dir_DNA_pol_A_CS"/>
</dbReference>
<keyword evidence="9" id="KW-0378">Hydrolase</keyword>
<keyword evidence="6 16" id="KW-0235">DNA replication</keyword>
<dbReference type="InterPro" id="IPR043502">
    <property type="entry name" value="DNA/RNA_pol_sf"/>
</dbReference>
<keyword evidence="10" id="KW-0269">Exonuclease</keyword>
<keyword evidence="11 16" id="KW-0239">DNA-directed DNA polymerase</keyword>
<dbReference type="SMART" id="SM00475">
    <property type="entry name" value="53EXOc"/>
    <property type="match status" value="1"/>
</dbReference>
<dbReference type="CDD" id="cd09859">
    <property type="entry name" value="PIN_53EXO"/>
    <property type="match status" value="1"/>
</dbReference>
<keyword evidence="12 16" id="KW-0238">DNA-binding</keyword>
<dbReference type="AlphaFoldDB" id="A0A1F5REH2"/>
<evidence type="ECO:0000313" key="19">
    <source>
        <dbReference type="EMBL" id="OGF12890.1"/>
    </source>
</evidence>
<dbReference type="GO" id="GO:0003887">
    <property type="term" value="F:DNA-directed DNA polymerase activity"/>
    <property type="evidence" value="ECO:0007669"/>
    <property type="project" value="UniProtKB-UniRule"/>
</dbReference>
<keyword evidence="8 16" id="KW-0227">DNA damage</keyword>
<dbReference type="InterPro" id="IPR001098">
    <property type="entry name" value="DNA-dir_DNA_pol_A_palm_dom"/>
</dbReference>
<keyword evidence="5 16" id="KW-0548">Nucleotidyltransferase</keyword>
<keyword evidence="7" id="KW-0540">Nuclease</keyword>
<dbReference type="Gene3D" id="1.10.150.20">
    <property type="entry name" value="5' to 3' exonuclease, C-terminal subdomain"/>
    <property type="match status" value="2"/>
</dbReference>
<dbReference type="InterPro" id="IPR002421">
    <property type="entry name" value="5-3_exonuclease"/>
</dbReference>
<dbReference type="Pfam" id="PF01367">
    <property type="entry name" value="5_3_exonuc"/>
    <property type="match status" value="1"/>
</dbReference>
<dbReference type="SUPFAM" id="SSF56672">
    <property type="entry name" value="DNA/RNA polymerases"/>
    <property type="match status" value="1"/>
</dbReference>
<dbReference type="EC" id="2.7.7.7" evidence="2 15"/>
<dbReference type="FunFam" id="1.10.150.20:FF:000003">
    <property type="entry name" value="DNA polymerase I"/>
    <property type="match status" value="1"/>
</dbReference>
<evidence type="ECO:0000256" key="9">
    <source>
        <dbReference type="ARBA" id="ARBA00022801"/>
    </source>
</evidence>
<dbReference type="PANTHER" id="PTHR10133:SF27">
    <property type="entry name" value="DNA POLYMERASE NU"/>
    <property type="match status" value="1"/>
</dbReference>
<dbReference type="Pfam" id="PF00476">
    <property type="entry name" value="DNA_pol_A"/>
    <property type="match status" value="1"/>
</dbReference>
<dbReference type="FunFam" id="1.20.1060.10:FF:000001">
    <property type="entry name" value="DNA polymerase I"/>
    <property type="match status" value="1"/>
</dbReference>
<feature type="domain" description="5'-3' exonuclease" evidence="17">
    <location>
        <begin position="1"/>
        <end position="263"/>
    </location>
</feature>
<dbReference type="Gene3D" id="3.30.70.370">
    <property type="match status" value="1"/>
</dbReference>
<keyword evidence="13 16" id="KW-0234">DNA repair</keyword>
<dbReference type="InterPro" id="IPR012337">
    <property type="entry name" value="RNaseH-like_sf"/>
</dbReference>
<dbReference type="NCBIfam" id="NF004397">
    <property type="entry name" value="PRK05755.1"/>
    <property type="match status" value="1"/>
</dbReference>
<gene>
    <name evidence="16" type="primary">polA</name>
    <name evidence="19" type="ORF">A2024_11720</name>
</gene>
<dbReference type="SUPFAM" id="SSF53098">
    <property type="entry name" value="Ribonuclease H-like"/>
    <property type="match status" value="1"/>
</dbReference>
<accession>A0A1F5REH2</accession>
<dbReference type="GO" id="GO:0006261">
    <property type="term" value="P:DNA-templated DNA replication"/>
    <property type="evidence" value="ECO:0007669"/>
    <property type="project" value="UniProtKB-UniRule"/>
</dbReference>
<dbReference type="CDD" id="cd08637">
    <property type="entry name" value="DNA_pol_A_pol_I_C"/>
    <property type="match status" value="1"/>
</dbReference>
<evidence type="ECO:0000256" key="5">
    <source>
        <dbReference type="ARBA" id="ARBA00022695"/>
    </source>
</evidence>
<evidence type="ECO:0000256" key="13">
    <source>
        <dbReference type="ARBA" id="ARBA00023204"/>
    </source>
</evidence>
<dbReference type="PRINTS" id="PR00868">
    <property type="entry name" value="DNAPOLI"/>
</dbReference>
<evidence type="ECO:0000256" key="2">
    <source>
        <dbReference type="ARBA" id="ARBA00012417"/>
    </source>
</evidence>
<comment type="similarity">
    <text evidence="1 16">Belongs to the DNA polymerase type-A family.</text>
</comment>
<comment type="caution">
    <text evidence="19">The sequence shown here is derived from an EMBL/GenBank/DDBJ whole genome shotgun (WGS) entry which is preliminary data.</text>
</comment>
<dbReference type="GO" id="GO:0008408">
    <property type="term" value="F:3'-5' exonuclease activity"/>
    <property type="evidence" value="ECO:0007669"/>
    <property type="project" value="InterPro"/>
</dbReference>
<evidence type="ECO:0000259" key="18">
    <source>
        <dbReference type="SMART" id="SM00482"/>
    </source>
</evidence>
<feature type="domain" description="DNA-directed DNA polymerase family A palm" evidence="18">
    <location>
        <begin position="626"/>
        <end position="832"/>
    </location>
</feature>
<dbReference type="SMART" id="SM00482">
    <property type="entry name" value="POLAc"/>
    <property type="match status" value="1"/>
</dbReference>
<evidence type="ECO:0000256" key="1">
    <source>
        <dbReference type="ARBA" id="ARBA00007705"/>
    </source>
</evidence>
<dbReference type="CDD" id="cd09898">
    <property type="entry name" value="H3TH_53EXO"/>
    <property type="match status" value="1"/>
</dbReference>
<dbReference type="NCBIfam" id="TIGR00593">
    <property type="entry name" value="pola"/>
    <property type="match status" value="1"/>
</dbReference>
<evidence type="ECO:0000256" key="12">
    <source>
        <dbReference type="ARBA" id="ARBA00023125"/>
    </source>
</evidence>
<evidence type="ECO:0000313" key="20">
    <source>
        <dbReference type="Proteomes" id="UP000177230"/>
    </source>
</evidence>
<dbReference type="InterPro" id="IPR020045">
    <property type="entry name" value="DNA_polI_H3TH"/>
</dbReference>
<dbReference type="InterPro" id="IPR036397">
    <property type="entry name" value="RNaseH_sf"/>
</dbReference>
<proteinExistence type="inferred from homology"/>
<dbReference type="InterPro" id="IPR002298">
    <property type="entry name" value="DNA_polymerase_A"/>
</dbReference>
<dbReference type="PANTHER" id="PTHR10133">
    <property type="entry name" value="DNA POLYMERASE I"/>
    <property type="match status" value="1"/>
</dbReference>
<sequence>MPTVMLVDGTALAYRAYFAFIRNPLINSKGENTSASYGFATILVNLLKKHKPDYLGVAFDTKAPTFRHEKFEAYKAQRPGMPDELKAQLPRIKQVLRAMEIAVLENDGYEADDVLAGLAKQAEAKNWPSYIVTGDKDLLQIVTDKIKVIRPRTGKNEEQIFGPAEVQREYGVIPDKIKDIFALSGDAADNVPGVPGIGPKTATELIIEFGSFDNLYQNLDQVKKPRIKKLLEDNREQAVMSRELVTLHLDELPLVSLSDLRVHEPDRERVSQLFRELEFGSLLREFQAGQVKSVEFQTVKAGTDLELVLGKIKKAGELYFEPEFRQDKLFRAAVMVDGKPLIVENKNLAKLKPIWENHKIIKIGHDLKSTIRKSGQGMNGPMFDTMLASYLIDPSWRHHQSLESLAGEHLGLAFEAAQPSAKKQTELAFEVDDQTRDQLLGRRLDAIKSLKEKFQQEMDGKNLTELFQKVEMPLLAVLAEMESFGVLLDLNIFKTMSRDLEKQIGKLEKQIYKEAGEEFNINSPKQLGVILFEKLKVGKAKKTKTGYSTDVSVLESFANVHPLPRLILDYRQLFKLKSTYVDALPALVSERTGRLHTTFNQALTETGRLSSSDPNLQNIPMREGVGREIRKGFIAEKDHLLLSADYSQVELRLVAHLSGDQRLQQAFKSRRDIHTETACAVFGIESNEVTPDMRRKAKAINFGIIYGMGPYGLAQQLGIGVGEAATFIEQYFQQFPQVQAWIALTTAQAKKDGFVCTMLGRRRYLPEINSDNGQRRAFAERTAVNTPIQGTAADLIKLAMVNIARRFEDEKIRSKMILQVHDELLFEVEKNELARVKKIVKQEMENAIEISVPVVVEMGEGENWFQAH</sequence>
<organism evidence="19 20">
    <name type="scientific">Candidatus Edwardsbacteria bacterium GWF2_54_11</name>
    <dbReference type="NCBI Taxonomy" id="1817851"/>
    <lineage>
        <taxon>Bacteria</taxon>
        <taxon>Candidatus Edwardsiibacteriota</taxon>
    </lineage>
</organism>
<dbReference type="Gene3D" id="1.20.1060.10">
    <property type="entry name" value="Taq DNA Polymerase, Chain T, domain 4"/>
    <property type="match status" value="1"/>
</dbReference>
<dbReference type="SMART" id="SM00279">
    <property type="entry name" value="HhH2"/>
    <property type="match status" value="1"/>
</dbReference>
<dbReference type="SUPFAM" id="SSF88723">
    <property type="entry name" value="PIN domain-like"/>
    <property type="match status" value="1"/>
</dbReference>
<evidence type="ECO:0000256" key="7">
    <source>
        <dbReference type="ARBA" id="ARBA00022722"/>
    </source>
</evidence>
<dbReference type="InterPro" id="IPR002562">
    <property type="entry name" value="3'-5'_exonuclease_dom"/>
</dbReference>
<keyword evidence="4 16" id="KW-0808">Transferase</keyword>
<evidence type="ECO:0000256" key="15">
    <source>
        <dbReference type="NCBIfam" id="TIGR00593"/>
    </source>
</evidence>
<evidence type="ECO:0000259" key="17">
    <source>
        <dbReference type="SMART" id="SM00475"/>
    </source>
</evidence>
<evidence type="ECO:0000256" key="11">
    <source>
        <dbReference type="ARBA" id="ARBA00022932"/>
    </source>
</evidence>
<evidence type="ECO:0000256" key="3">
    <source>
        <dbReference type="ARBA" id="ARBA00020311"/>
    </source>
</evidence>
<dbReference type="GO" id="GO:0008409">
    <property type="term" value="F:5'-3' exonuclease activity"/>
    <property type="evidence" value="ECO:0007669"/>
    <property type="project" value="InterPro"/>
</dbReference>
<dbReference type="CDD" id="cd06140">
    <property type="entry name" value="DNA_polA_I_Bacillus_like_exo"/>
    <property type="match status" value="1"/>
</dbReference>
<dbReference type="EMBL" id="MFFM01000028">
    <property type="protein sequence ID" value="OGF12890.1"/>
    <property type="molecule type" value="Genomic_DNA"/>
</dbReference>
<dbReference type="InterPro" id="IPR008918">
    <property type="entry name" value="HhH2"/>
</dbReference>
<dbReference type="InterPro" id="IPR020046">
    <property type="entry name" value="5-3_exonucl_a-hlix_arch_N"/>
</dbReference>
<name>A0A1F5REH2_9BACT</name>
<comment type="catalytic activity">
    <reaction evidence="14 16">
        <text>DNA(n) + a 2'-deoxyribonucleoside 5'-triphosphate = DNA(n+1) + diphosphate</text>
        <dbReference type="Rhea" id="RHEA:22508"/>
        <dbReference type="Rhea" id="RHEA-COMP:17339"/>
        <dbReference type="Rhea" id="RHEA-COMP:17340"/>
        <dbReference type="ChEBI" id="CHEBI:33019"/>
        <dbReference type="ChEBI" id="CHEBI:61560"/>
        <dbReference type="ChEBI" id="CHEBI:173112"/>
        <dbReference type="EC" id="2.7.7.7"/>
    </reaction>
</comment>
<dbReference type="PROSITE" id="PS00447">
    <property type="entry name" value="DNA_POLYMERASE_A"/>
    <property type="match status" value="1"/>
</dbReference>
<evidence type="ECO:0000256" key="4">
    <source>
        <dbReference type="ARBA" id="ARBA00022679"/>
    </source>
</evidence>
<dbReference type="Gene3D" id="3.40.50.1010">
    <property type="entry name" value="5'-nuclease"/>
    <property type="match status" value="1"/>
</dbReference>
<dbReference type="Gene3D" id="3.30.420.10">
    <property type="entry name" value="Ribonuclease H-like superfamily/Ribonuclease H"/>
    <property type="match status" value="1"/>
</dbReference>
<evidence type="ECO:0000256" key="16">
    <source>
        <dbReference type="RuleBase" id="RU004460"/>
    </source>
</evidence>
<protein>
    <recommendedName>
        <fullName evidence="3 15">DNA polymerase I</fullName>
        <ecNumber evidence="2 15">2.7.7.7</ecNumber>
    </recommendedName>
</protein>
<dbReference type="Proteomes" id="UP000177230">
    <property type="component" value="Unassembled WGS sequence"/>
</dbReference>
<evidence type="ECO:0000256" key="10">
    <source>
        <dbReference type="ARBA" id="ARBA00022839"/>
    </source>
</evidence>
<dbReference type="InterPro" id="IPR036279">
    <property type="entry name" value="5-3_exonuclease_C_sf"/>
</dbReference>
<evidence type="ECO:0000256" key="14">
    <source>
        <dbReference type="ARBA" id="ARBA00049244"/>
    </source>
</evidence>
<dbReference type="InterPro" id="IPR029060">
    <property type="entry name" value="PIN-like_dom_sf"/>
</dbReference>
<dbReference type="GO" id="GO:0006302">
    <property type="term" value="P:double-strand break repair"/>
    <property type="evidence" value="ECO:0007669"/>
    <property type="project" value="TreeGrafter"/>
</dbReference>
<dbReference type="FunFam" id="1.10.150.20:FF:000002">
    <property type="entry name" value="DNA polymerase I"/>
    <property type="match status" value="1"/>
</dbReference>
<dbReference type="GO" id="GO:0003677">
    <property type="term" value="F:DNA binding"/>
    <property type="evidence" value="ECO:0007669"/>
    <property type="project" value="UniProtKB-UniRule"/>
</dbReference>
<evidence type="ECO:0000256" key="6">
    <source>
        <dbReference type="ARBA" id="ARBA00022705"/>
    </source>
</evidence>
<dbReference type="SUPFAM" id="SSF47807">
    <property type="entry name" value="5' to 3' exonuclease, C-terminal subdomain"/>
    <property type="match status" value="1"/>
</dbReference>
<dbReference type="Pfam" id="PF01612">
    <property type="entry name" value="DNA_pol_A_exo1"/>
    <property type="match status" value="1"/>
</dbReference>
<dbReference type="InterPro" id="IPR018320">
    <property type="entry name" value="DNA_polymerase_1"/>
</dbReference>